<evidence type="ECO:0000256" key="10">
    <source>
        <dbReference type="ARBA" id="ARBA00022989"/>
    </source>
</evidence>
<gene>
    <name evidence="16" type="ORF">HannXRQ_Chr04g0098161</name>
</gene>
<evidence type="ECO:0000256" key="8">
    <source>
        <dbReference type="ARBA" id="ARBA00022729"/>
    </source>
</evidence>
<keyword evidence="6" id="KW-0433">Leucine-rich repeat</keyword>
<dbReference type="FunFam" id="3.80.10.10:FF:000213">
    <property type="entry name" value="Tyrosine-sulfated glycopeptide receptor 1"/>
    <property type="match status" value="1"/>
</dbReference>
<evidence type="ECO:0000256" key="11">
    <source>
        <dbReference type="ARBA" id="ARBA00023136"/>
    </source>
</evidence>
<dbReference type="AlphaFoldDB" id="A0A251UWZ9"/>
<evidence type="ECO:0000256" key="12">
    <source>
        <dbReference type="ARBA" id="ARBA00023170"/>
    </source>
</evidence>
<protein>
    <submittedName>
        <fullName evidence="16">Putative leucine-rich repeat domain, L domain-like protein</fullName>
    </submittedName>
</protein>
<evidence type="ECO:0000256" key="9">
    <source>
        <dbReference type="ARBA" id="ARBA00022737"/>
    </source>
</evidence>
<accession>A0A251UWZ9</accession>
<evidence type="ECO:0000256" key="3">
    <source>
        <dbReference type="ARBA" id="ARBA00009592"/>
    </source>
</evidence>
<dbReference type="InterPro" id="IPR051502">
    <property type="entry name" value="RLP_Defense_Trigger"/>
</dbReference>
<name>A0A251UWZ9_HELAN</name>
<keyword evidence="10 14" id="KW-1133">Transmembrane helix</keyword>
<dbReference type="PANTHER" id="PTHR48062">
    <property type="entry name" value="RECEPTOR-LIKE PROTEIN 14"/>
    <property type="match status" value="1"/>
</dbReference>
<dbReference type="SUPFAM" id="SSF52047">
    <property type="entry name" value="RNI-like"/>
    <property type="match status" value="1"/>
</dbReference>
<evidence type="ECO:0000256" key="6">
    <source>
        <dbReference type="ARBA" id="ARBA00022614"/>
    </source>
</evidence>
<evidence type="ECO:0000256" key="13">
    <source>
        <dbReference type="ARBA" id="ARBA00023180"/>
    </source>
</evidence>
<keyword evidence="13" id="KW-0325">Glycoprotein</keyword>
<evidence type="ECO:0000313" key="17">
    <source>
        <dbReference type="Proteomes" id="UP000215914"/>
    </source>
</evidence>
<dbReference type="InterPro" id="IPR032675">
    <property type="entry name" value="LRR_dom_sf"/>
</dbReference>
<reference evidence="17" key="1">
    <citation type="journal article" date="2017" name="Nature">
        <title>The sunflower genome provides insights into oil metabolism, flowering and Asterid evolution.</title>
        <authorList>
            <person name="Badouin H."/>
            <person name="Gouzy J."/>
            <person name="Grassa C.J."/>
            <person name="Murat F."/>
            <person name="Staton S.E."/>
            <person name="Cottret L."/>
            <person name="Lelandais-Briere C."/>
            <person name="Owens G.L."/>
            <person name="Carrere S."/>
            <person name="Mayjonade B."/>
            <person name="Legrand L."/>
            <person name="Gill N."/>
            <person name="Kane N.C."/>
            <person name="Bowers J.E."/>
            <person name="Hubner S."/>
            <person name="Bellec A."/>
            <person name="Berard A."/>
            <person name="Berges H."/>
            <person name="Blanchet N."/>
            <person name="Boniface M.C."/>
            <person name="Brunel D."/>
            <person name="Catrice O."/>
            <person name="Chaidir N."/>
            <person name="Claudel C."/>
            <person name="Donnadieu C."/>
            <person name="Faraut T."/>
            <person name="Fievet G."/>
            <person name="Helmstetter N."/>
            <person name="King M."/>
            <person name="Knapp S.J."/>
            <person name="Lai Z."/>
            <person name="Le Paslier M.C."/>
            <person name="Lippi Y."/>
            <person name="Lorenzon L."/>
            <person name="Mandel J.R."/>
            <person name="Marage G."/>
            <person name="Marchand G."/>
            <person name="Marquand E."/>
            <person name="Bret-Mestries E."/>
            <person name="Morien E."/>
            <person name="Nambeesan S."/>
            <person name="Nguyen T."/>
            <person name="Pegot-Espagnet P."/>
            <person name="Pouilly N."/>
            <person name="Raftis F."/>
            <person name="Sallet E."/>
            <person name="Schiex T."/>
            <person name="Thomas J."/>
            <person name="Vandecasteele C."/>
            <person name="Vares D."/>
            <person name="Vear F."/>
            <person name="Vautrin S."/>
            <person name="Crespi M."/>
            <person name="Mangin B."/>
            <person name="Burke J.M."/>
            <person name="Salse J."/>
            <person name="Munos S."/>
            <person name="Vincourt P."/>
            <person name="Rieseberg L.H."/>
            <person name="Langlade N.B."/>
        </authorList>
    </citation>
    <scope>NUCLEOTIDE SEQUENCE [LARGE SCALE GENOMIC DNA]</scope>
    <source>
        <strain evidence="17">cv. SF193</strain>
    </source>
</reference>
<keyword evidence="7 14" id="KW-0812">Transmembrane</keyword>
<dbReference type="FunFam" id="3.80.10.10:FF:000383">
    <property type="entry name" value="Leucine-rich repeat receptor protein kinase EMS1"/>
    <property type="match status" value="1"/>
</dbReference>
<dbReference type="SMART" id="SM00369">
    <property type="entry name" value="LRR_TYP"/>
    <property type="match status" value="12"/>
</dbReference>
<keyword evidence="9" id="KW-0677">Repeat</keyword>
<proteinExistence type="inferred from homology"/>
<dbReference type="Pfam" id="PF13855">
    <property type="entry name" value="LRR_8"/>
    <property type="match status" value="3"/>
</dbReference>
<dbReference type="FunFam" id="3.80.10.10:FF:000095">
    <property type="entry name" value="LRR receptor-like serine/threonine-protein kinase GSO1"/>
    <property type="match status" value="1"/>
</dbReference>
<evidence type="ECO:0000256" key="2">
    <source>
        <dbReference type="ARBA" id="ARBA00004236"/>
    </source>
</evidence>
<keyword evidence="17" id="KW-1185">Reference proteome</keyword>
<evidence type="ECO:0000256" key="5">
    <source>
        <dbReference type="ARBA" id="ARBA00022553"/>
    </source>
</evidence>
<evidence type="ECO:0000256" key="4">
    <source>
        <dbReference type="ARBA" id="ARBA00022475"/>
    </source>
</evidence>
<dbReference type="EMBL" id="CM007893">
    <property type="protein sequence ID" value="OTG27262.1"/>
    <property type="molecule type" value="Genomic_DNA"/>
</dbReference>
<organism evidence="16 17">
    <name type="scientific">Helianthus annuus</name>
    <name type="common">Common sunflower</name>
    <dbReference type="NCBI Taxonomy" id="4232"/>
    <lineage>
        <taxon>Eukaryota</taxon>
        <taxon>Viridiplantae</taxon>
        <taxon>Streptophyta</taxon>
        <taxon>Embryophyta</taxon>
        <taxon>Tracheophyta</taxon>
        <taxon>Spermatophyta</taxon>
        <taxon>Magnoliopsida</taxon>
        <taxon>eudicotyledons</taxon>
        <taxon>Gunneridae</taxon>
        <taxon>Pentapetalae</taxon>
        <taxon>asterids</taxon>
        <taxon>campanulids</taxon>
        <taxon>Asterales</taxon>
        <taxon>Asteraceae</taxon>
        <taxon>Asteroideae</taxon>
        <taxon>Heliantheae alliance</taxon>
        <taxon>Heliantheae</taxon>
        <taxon>Helianthus</taxon>
    </lineage>
</organism>
<feature type="domain" description="Disease resistance R13L4/SHOC-2-like LRR" evidence="15">
    <location>
        <begin position="32"/>
        <end position="267"/>
    </location>
</feature>
<dbReference type="FunCoup" id="A0A251UWZ9">
    <property type="interactions" value="2582"/>
</dbReference>
<dbReference type="Proteomes" id="UP000215914">
    <property type="component" value="Chromosome 4"/>
</dbReference>
<dbReference type="PANTHER" id="PTHR48062:SF21">
    <property type="entry name" value="RECEPTOR-LIKE PROTEIN 12"/>
    <property type="match status" value="1"/>
</dbReference>
<dbReference type="GO" id="GO:0005886">
    <property type="term" value="C:plasma membrane"/>
    <property type="evidence" value="ECO:0007669"/>
    <property type="project" value="UniProtKB-SubCell"/>
</dbReference>
<dbReference type="GO" id="GO:0006952">
    <property type="term" value="P:defense response"/>
    <property type="evidence" value="ECO:0007669"/>
    <property type="project" value="UniProtKB-ARBA"/>
</dbReference>
<dbReference type="InterPro" id="IPR055414">
    <property type="entry name" value="LRR_R13L4/SHOC2-like"/>
</dbReference>
<feature type="transmembrane region" description="Helical" evidence="14">
    <location>
        <begin position="1017"/>
        <end position="1038"/>
    </location>
</feature>
<dbReference type="PRINTS" id="PR00019">
    <property type="entry name" value="LEURICHRPT"/>
</dbReference>
<keyword evidence="11 14" id="KW-0472">Membrane</keyword>
<evidence type="ECO:0000256" key="14">
    <source>
        <dbReference type="SAM" id="Phobius"/>
    </source>
</evidence>
<dbReference type="FunFam" id="3.80.10.10:FF:000041">
    <property type="entry name" value="LRR receptor-like serine/threonine-protein kinase ERECTA"/>
    <property type="match status" value="1"/>
</dbReference>
<dbReference type="InParanoid" id="A0A251UWZ9"/>
<comment type="subcellular location">
    <subcellularLocation>
        <location evidence="2">Cell membrane</location>
    </subcellularLocation>
    <subcellularLocation>
        <location evidence="1">Membrane</location>
        <topology evidence="1">Single-pass membrane protein</topology>
    </subcellularLocation>
</comment>
<evidence type="ECO:0000313" key="16">
    <source>
        <dbReference type="EMBL" id="OTG27262.1"/>
    </source>
</evidence>
<sequence length="1074" mass="120550">MFTDISDFRVPENLELLDLTGCGYYGTLQMQGSISTLRKLRILNLGGNRLNESIVKSLSALPSLKALDLGGNLFSGSFPLEGLCHLTSLEKLDLGGGNYSETPSIQACKCLMRLERLESVSLRGNYFNKSIISCISFLPSLNILDLSGSFRHGSSFPMQELSSLKELTTLDLRGSGLKSLTLNGSMSNLLHLNLEGNEFSDDIMRSMAAFPSLIYLSLDYCSLGGRLFGNGTKLSNLVHLSLVEIEFNGDFMRSMVAFPSLRFLDLGYAGITGRLFGNVVPSIPNLQVLILNENHFSGPIPIEALVSFHRLEILDLSGNNFVGSIPSTIKFLSSLKALSFSFNSLNGSLTNGLCELKNLKQMDFSANMFDGNLPECFNRLSSLKFLDISRNQFTGKIPPSLIANLTSLEYVDFSHNKFEGLFSFSMFSNHRKLEFVSFKNDNDKFEVETEEPIGWIPMFQLKVLVLSNCNIKMPKRSSVPCFLLHQRKLKKLDLSHNSLEGMFPNWLIDNNRMLEVFNLRDNSFGNIFYMPLYRNPNTMWVDMSGNRMVGSIPRYMPKFFPHITYLNLSINSLDGVIPSSIGDLVELYELDLSHNKLSGEVPTGLLTNLSQLFVLNLSNNSLHGEVISTNLNLGDKGRLCLDNNYFTGKILHTWSMLELVDISNNFFTGFNPCWISNITTSFEPEGSLLFLDISQNSFSGPIPSCLISQSLEHLHLGSNKFTGSIPNSFGTLKNVLTLDIGNNYLSHMIPKFLGELSSLRILLLGKNNFSGSIPKQLCRLTNASLIDLSNNFLSGSIPSCLQNIRGPSYQAFMHTRYLDGYDTDGRWRNSPNFYYQSIITNRVTFREDLFKIKDEVLFTTKALSLTYKGDALDSMSGLDLSSNKLTGYIPEELGLLTHIHVLNLSHNKLTGPIPTKFSNLASIESLDLSFNNLSGKVPSELIKLNSLEVFNVSFNNLSGTLPMKAQFGTFSKESYEGNPLLCGPPLENKCTMETKETHPSIEEGDDVKWYDMDMTSFYGSFGSTWFVSMCGFATLLWVNPYWRRRWLELVEECMYTCYYFLYDSVRKVSMYLFK</sequence>
<dbReference type="SUPFAM" id="SSF52058">
    <property type="entry name" value="L domain-like"/>
    <property type="match status" value="3"/>
</dbReference>
<keyword evidence="5" id="KW-0597">Phosphoprotein</keyword>
<keyword evidence="12" id="KW-0675">Receptor</keyword>
<evidence type="ECO:0000256" key="7">
    <source>
        <dbReference type="ARBA" id="ARBA00022692"/>
    </source>
</evidence>
<dbReference type="InterPro" id="IPR003591">
    <property type="entry name" value="Leu-rich_rpt_typical-subtyp"/>
</dbReference>
<dbReference type="Pfam" id="PF00560">
    <property type="entry name" value="LRR_1"/>
    <property type="match status" value="5"/>
</dbReference>
<dbReference type="OMA" id="NNISECC"/>
<dbReference type="GO" id="GO:0051707">
    <property type="term" value="P:response to other organism"/>
    <property type="evidence" value="ECO:0007669"/>
    <property type="project" value="UniProtKB-ARBA"/>
</dbReference>
<dbReference type="Gene3D" id="3.80.10.10">
    <property type="entry name" value="Ribonuclease Inhibitor"/>
    <property type="match status" value="7"/>
</dbReference>
<evidence type="ECO:0000256" key="1">
    <source>
        <dbReference type="ARBA" id="ARBA00004167"/>
    </source>
</evidence>
<dbReference type="InterPro" id="IPR001611">
    <property type="entry name" value="Leu-rich_rpt"/>
</dbReference>
<evidence type="ECO:0000259" key="15">
    <source>
        <dbReference type="Pfam" id="PF23598"/>
    </source>
</evidence>
<dbReference type="Pfam" id="PF23598">
    <property type="entry name" value="LRR_14"/>
    <property type="match status" value="1"/>
</dbReference>
<comment type="similarity">
    <text evidence="3">Belongs to the RLP family.</text>
</comment>
<keyword evidence="8" id="KW-0732">Signal</keyword>
<keyword evidence="4" id="KW-1003">Cell membrane</keyword>